<feature type="transmembrane region" description="Helical" evidence="1">
    <location>
        <begin position="20"/>
        <end position="47"/>
    </location>
</feature>
<keyword evidence="1" id="KW-1133">Transmembrane helix</keyword>
<dbReference type="AlphaFoldDB" id="A0A4R2J8D4"/>
<evidence type="ECO:0000256" key="1">
    <source>
        <dbReference type="SAM" id="Phobius"/>
    </source>
</evidence>
<feature type="transmembrane region" description="Helical" evidence="1">
    <location>
        <begin position="76"/>
        <end position="94"/>
    </location>
</feature>
<name>A0A4R2J8D4_9THEO</name>
<reference evidence="2 3" key="1">
    <citation type="submission" date="2019-03" db="EMBL/GenBank/DDBJ databases">
        <title>Genomic Encyclopedia of Type Strains, Phase IV (KMG-IV): sequencing the most valuable type-strain genomes for metagenomic binning, comparative biology and taxonomic classification.</title>
        <authorList>
            <person name="Goeker M."/>
        </authorList>
    </citation>
    <scope>NUCLEOTIDE SEQUENCE [LARGE SCALE GENOMIC DNA]</scope>
    <source>
        <strain evidence="2 3">DSM 13054</strain>
    </source>
</reference>
<gene>
    <name evidence="2" type="ORF">EV203_13917</name>
</gene>
<dbReference type="Proteomes" id="UP000294886">
    <property type="component" value="Unassembled WGS sequence"/>
</dbReference>
<feature type="transmembrane region" description="Helical" evidence="1">
    <location>
        <begin position="100"/>
        <end position="118"/>
    </location>
</feature>
<dbReference type="RefSeq" id="WP_011026222.1">
    <property type="nucleotide sequence ID" value="NZ_SLWU01000039.1"/>
</dbReference>
<protein>
    <submittedName>
        <fullName evidence="2">Uncharacterized protein</fullName>
    </submittedName>
</protein>
<keyword evidence="1" id="KW-0812">Transmembrane</keyword>
<accession>A0A4R2J8D4</accession>
<dbReference type="EMBL" id="SLWU01000039">
    <property type="protein sequence ID" value="TCO55511.1"/>
    <property type="molecule type" value="Genomic_DNA"/>
</dbReference>
<proteinExistence type="predicted"/>
<organism evidence="2 3">
    <name type="scientific">Caldanaerobacter subterraneus</name>
    <dbReference type="NCBI Taxonomy" id="911092"/>
    <lineage>
        <taxon>Bacteria</taxon>
        <taxon>Bacillati</taxon>
        <taxon>Bacillota</taxon>
        <taxon>Clostridia</taxon>
        <taxon>Thermoanaerobacterales</taxon>
        <taxon>Thermoanaerobacteraceae</taxon>
        <taxon>Caldanaerobacter</taxon>
    </lineage>
</organism>
<sequence length="137" mass="15701">MTNNISITTASIFNNLIHAITYFSILFAEFIIIAGSFVIVIIIILGLPSITDKEKELENLSEKEKEVVIEKVKTRWAFSVFFGAILSNALFLYTKNLLCCTLTSIAISALTFLCWLYMNFKDYKKIHFLLSRVFIKE</sequence>
<evidence type="ECO:0000313" key="3">
    <source>
        <dbReference type="Proteomes" id="UP000294886"/>
    </source>
</evidence>
<comment type="caution">
    <text evidence="2">The sequence shown here is derived from an EMBL/GenBank/DDBJ whole genome shotgun (WGS) entry which is preliminary data.</text>
</comment>
<evidence type="ECO:0000313" key="2">
    <source>
        <dbReference type="EMBL" id="TCO55511.1"/>
    </source>
</evidence>
<keyword evidence="1" id="KW-0472">Membrane</keyword>